<keyword evidence="2" id="KW-1133">Transmembrane helix</keyword>
<feature type="compositionally biased region" description="Polar residues" evidence="1">
    <location>
        <begin position="181"/>
        <end position="206"/>
    </location>
</feature>
<gene>
    <name evidence="4" type="ORF">PG996_003525</name>
</gene>
<feature type="region of interest" description="Disordered" evidence="1">
    <location>
        <begin position="1052"/>
        <end position="1193"/>
    </location>
</feature>
<feature type="compositionally biased region" description="Polar residues" evidence="1">
    <location>
        <begin position="508"/>
        <end position="544"/>
    </location>
</feature>
<name>A0ABR1W1I1_9PEZI</name>
<feature type="compositionally biased region" description="Polar residues" evidence="1">
    <location>
        <begin position="586"/>
        <end position="596"/>
    </location>
</feature>
<feature type="compositionally biased region" description="Low complexity" evidence="1">
    <location>
        <begin position="1070"/>
        <end position="1121"/>
    </location>
</feature>
<feature type="compositionally biased region" description="Polar residues" evidence="1">
    <location>
        <begin position="967"/>
        <end position="1009"/>
    </location>
</feature>
<feature type="region of interest" description="Disordered" evidence="1">
    <location>
        <begin position="485"/>
        <end position="658"/>
    </location>
</feature>
<feature type="region of interest" description="Disordered" evidence="1">
    <location>
        <begin position="171"/>
        <end position="206"/>
    </location>
</feature>
<feature type="compositionally biased region" description="Low complexity" evidence="1">
    <location>
        <begin position="24"/>
        <end position="35"/>
    </location>
</feature>
<protein>
    <recommendedName>
        <fullName evidence="3">DUF7908 domain-containing protein</fullName>
    </recommendedName>
</protein>
<feature type="compositionally biased region" description="Low complexity" evidence="1">
    <location>
        <begin position="750"/>
        <end position="796"/>
    </location>
</feature>
<feature type="compositionally biased region" description="Polar residues" evidence="1">
    <location>
        <begin position="797"/>
        <end position="819"/>
    </location>
</feature>
<evidence type="ECO:0000256" key="1">
    <source>
        <dbReference type="SAM" id="MobiDB-lite"/>
    </source>
</evidence>
<feature type="region of interest" description="Disordered" evidence="1">
    <location>
        <begin position="1223"/>
        <end position="1246"/>
    </location>
</feature>
<feature type="compositionally biased region" description="Polar residues" evidence="1">
    <location>
        <begin position="109"/>
        <end position="123"/>
    </location>
</feature>
<feature type="compositionally biased region" description="Polar residues" evidence="1">
    <location>
        <begin position="1223"/>
        <end position="1239"/>
    </location>
</feature>
<dbReference type="InterPro" id="IPR057230">
    <property type="entry name" value="DUF7908"/>
</dbReference>
<feature type="compositionally biased region" description="Polar residues" evidence="1">
    <location>
        <begin position="622"/>
        <end position="658"/>
    </location>
</feature>
<keyword evidence="5" id="KW-1185">Reference proteome</keyword>
<evidence type="ECO:0000313" key="4">
    <source>
        <dbReference type="EMBL" id="KAK8077355.1"/>
    </source>
</evidence>
<feature type="compositionally biased region" description="Polar residues" evidence="1">
    <location>
        <begin position="840"/>
        <end position="870"/>
    </location>
</feature>
<feature type="compositionally biased region" description="Low complexity" evidence="1">
    <location>
        <begin position="941"/>
        <end position="966"/>
    </location>
</feature>
<accession>A0ABR1W1I1</accession>
<dbReference type="Proteomes" id="UP001446871">
    <property type="component" value="Unassembled WGS sequence"/>
</dbReference>
<dbReference type="Pfam" id="PF25485">
    <property type="entry name" value="DUF7908"/>
    <property type="match status" value="1"/>
</dbReference>
<feature type="compositionally biased region" description="Polar residues" evidence="1">
    <location>
        <begin position="485"/>
        <end position="497"/>
    </location>
</feature>
<feature type="compositionally biased region" description="Low complexity" evidence="1">
    <location>
        <begin position="1166"/>
        <end position="1193"/>
    </location>
</feature>
<dbReference type="EMBL" id="JAQQWM010000002">
    <property type="protein sequence ID" value="KAK8077355.1"/>
    <property type="molecule type" value="Genomic_DNA"/>
</dbReference>
<reference evidence="4 5" key="1">
    <citation type="submission" date="2023-01" db="EMBL/GenBank/DDBJ databases">
        <title>Analysis of 21 Apiospora genomes using comparative genomics revels a genus with tremendous synthesis potential of carbohydrate active enzymes and secondary metabolites.</title>
        <authorList>
            <person name="Sorensen T."/>
        </authorList>
    </citation>
    <scope>NUCLEOTIDE SEQUENCE [LARGE SCALE GENOMIC DNA]</scope>
    <source>
        <strain evidence="4 5">CBS 83171</strain>
    </source>
</reference>
<feature type="compositionally biased region" description="Polar residues" evidence="1">
    <location>
        <begin position="1052"/>
        <end position="1069"/>
    </location>
</feature>
<proteinExistence type="predicted"/>
<feature type="compositionally biased region" description="Polar residues" evidence="1">
    <location>
        <begin position="419"/>
        <end position="429"/>
    </location>
</feature>
<comment type="caution">
    <text evidence="4">The sequence shown here is derived from an EMBL/GenBank/DDBJ whole genome shotgun (WGS) entry which is preliminary data.</text>
</comment>
<keyword evidence="2" id="KW-0812">Transmembrane</keyword>
<feature type="compositionally biased region" description="Low complexity" evidence="1">
    <location>
        <begin position="90"/>
        <end position="102"/>
    </location>
</feature>
<organism evidence="4 5">
    <name type="scientific">Apiospora saccharicola</name>
    <dbReference type="NCBI Taxonomy" id="335842"/>
    <lineage>
        <taxon>Eukaryota</taxon>
        <taxon>Fungi</taxon>
        <taxon>Dikarya</taxon>
        <taxon>Ascomycota</taxon>
        <taxon>Pezizomycotina</taxon>
        <taxon>Sordariomycetes</taxon>
        <taxon>Xylariomycetidae</taxon>
        <taxon>Amphisphaeriales</taxon>
        <taxon>Apiosporaceae</taxon>
        <taxon>Apiospora</taxon>
    </lineage>
</organism>
<feature type="region of interest" description="Disordered" evidence="1">
    <location>
        <begin position="419"/>
        <end position="463"/>
    </location>
</feature>
<feature type="region of interest" description="Disordered" evidence="1">
    <location>
        <begin position="1"/>
        <end position="130"/>
    </location>
</feature>
<sequence>MPGANSTRMGDTPGAGGTGSHLATTPKLTTTNNNTASDELSGLPGTSLAGSISADESTHVSSGGSGVESNTGGSGGPRGQITEQPDREISSTLSQSVSSYLSIKASGEGVSTESSEYNTSSDRPASPDAISPLAATSRSIAGYSLPLSLTPKLSLTGSATFIQKFGSSSLVQSRSVGSGGTETSTDPGPSTPFTNISTAKTSQPVRQTQTVFSGTTDIDTEINSVSSTPTVVTGLRSTITSAPLTPAGTDIRSGLATPSTASSSTISTVLLSVELSAEEAKNDTLSQRSLYWKRDETSGFVGDGTYQNTSTCSNATLFRRSNGQLLSRQRPLSVDPGVDFINLSDYPGGSISTTFSVVGRILVWNNTAFYGGAARFCQLQSGAVYGLFTENTGPEDCTLINLAVYTANECQNGTIVAPDVSSQPASYPSPTDIGASATTGSDSDGQFTADGSPNDSSTNGLSGTVGTYSLPAVRTETLVASTSFSSLGDIPTSTSIEGMSGSEIGPMSRTSAGTESSGISAITTLAESSSEPPVTDGTTESPVSGTRLPSDMVSTTAASSTSDTATPIEELSSGGSAAGITTSSSLQDAGTLTSTDTSRELSTESSPATLASAGSDDGVSGPVTTSPAAITGSSIVQPTDTPSFASNPAGNTGSLSSSISTAEAFTNTDTATASTKTDDNTEVTAGTDKSDSTAAVATVMPSNIIASPSESSTTSLGVTDSIYTPIQPNSDSNAMTASEIVSDTSGVVAPDSSSSVEETSPVVDTVSALSSSSSDMGSIPSTAPKTTTDTTETTSSALNTGLSEEASTSRLEESSSVNPGSTAQTTGAATASSDVASTSGFDSSTTLSTDAEVSSTVKLDSSGTITTPGATSDLMYTTPEISSTADPSTMDFTSSSDGAALTTSFPDTGGPATTNSNGDIATESNTTSNDIASSLETGSPESSAVSTSLATSTELPITTITTLSSTDNDPATESTGSEPATGEISSEPTIGVPTTSEMKSSELNTSETATVGTTITSFFSSSESPEVSLTSTSTTDSLLETGASFTASDLTTATGDFSADSTVSSVITETPTPGSSLTSSLDTTSTTQDGLSTSSLSSSGSVTPALSSTTGDSSSSGPSGSEIKDNSSATSTSNVPDSATAPSATTDIGADTSSVVMSTATDSNLSDTSTATNADNATSSSTPSTASSPVTQSSSSAAVTATLSSSTGQNIFSSSITSDAVSLERTTTNSPAETTSNSAPVVGTSSTVGTSSVSNASSSGVDSFTSTNSATLSFSSWYRFNGISYINFFYIYFYYTFYYTFHYTFYCVFYYIFYCLERIL</sequence>
<feature type="compositionally biased region" description="Polar residues" evidence="1">
    <location>
        <begin position="436"/>
        <end position="463"/>
    </location>
</feature>
<feature type="compositionally biased region" description="Low complexity" evidence="1">
    <location>
        <begin position="820"/>
        <end position="839"/>
    </location>
</feature>
<feature type="compositionally biased region" description="Low complexity" evidence="1">
    <location>
        <begin position="554"/>
        <end position="585"/>
    </location>
</feature>
<feature type="region of interest" description="Disordered" evidence="1">
    <location>
        <begin position="670"/>
        <end position="694"/>
    </location>
</feature>
<feature type="region of interest" description="Disordered" evidence="1">
    <location>
        <begin position="745"/>
        <end position="1010"/>
    </location>
</feature>
<evidence type="ECO:0000259" key="3">
    <source>
        <dbReference type="Pfam" id="PF25485"/>
    </source>
</evidence>
<feature type="compositionally biased region" description="Polar residues" evidence="1">
    <location>
        <begin position="879"/>
        <end position="940"/>
    </location>
</feature>
<feature type="compositionally biased region" description="Polar residues" evidence="1">
    <location>
        <begin position="1126"/>
        <end position="1165"/>
    </location>
</feature>
<evidence type="ECO:0000313" key="5">
    <source>
        <dbReference type="Proteomes" id="UP001446871"/>
    </source>
</evidence>
<feature type="compositionally biased region" description="Polar residues" evidence="1">
    <location>
        <begin position="59"/>
        <end position="71"/>
    </location>
</feature>
<evidence type="ECO:0000256" key="2">
    <source>
        <dbReference type="SAM" id="Phobius"/>
    </source>
</evidence>
<feature type="domain" description="DUF7908" evidence="3">
    <location>
        <begin position="290"/>
        <end position="407"/>
    </location>
</feature>
<keyword evidence="2" id="KW-0472">Membrane</keyword>
<feature type="transmembrane region" description="Helical" evidence="2">
    <location>
        <begin position="1289"/>
        <end position="1313"/>
    </location>
</feature>